<dbReference type="Proteomes" id="UP000237105">
    <property type="component" value="Unassembled WGS sequence"/>
</dbReference>
<reference evidence="2" key="1">
    <citation type="submission" date="2016-06" db="EMBL/GenBank/DDBJ databases">
        <title>Parallel loss of symbiosis genes in relatives of nitrogen-fixing non-legume Parasponia.</title>
        <authorList>
            <person name="Van Velzen R."/>
            <person name="Holmer R."/>
            <person name="Bu F."/>
            <person name="Rutten L."/>
            <person name="Van Zeijl A."/>
            <person name="Liu W."/>
            <person name="Santuari L."/>
            <person name="Cao Q."/>
            <person name="Sharma T."/>
            <person name="Shen D."/>
            <person name="Roswanjaya Y."/>
            <person name="Wardhani T."/>
            <person name="Kalhor M.S."/>
            <person name="Jansen J."/>
            <person name="Van den Hoogen J."/>
            <person name="Gungor B."/>
            <person name="Hartog M."/>
            <person name="Hontelez J."/>
            <person name="Verver J."/>
            <person name="Yang W.-C."/>
            <person name="Schijlen E."/>
            <person name="Repin R."/>
            <person name="Schilthuizen M."/>
            <person name="Schranz E."/>
            <person name="Heidstra R."/>
            <person name="Miyata K."/>
            <person name="Fedorova E."/>
            <person name="Kohlen W."/>
            <person name="Bisseling T."/>
            <person name="Smit S."/>
            <person name="Geurts R."/>
        </authorList>
    </citation>
    <scope>NUCLEOTIDE SEQUENCE [LARGE SCALE GENOMIC DNA]</scope>
    <source>
        <strain evidence="2">cv. WU1-14</strain>
    </source>
</reference>
<evidence type="ECO:0000313" key="1">
    <source>
        <dbReference type="EMBL" id="PON70564.1"/>
    </source>
</evidence>
<dbReference type="AlphaFoldDB" id="A0A2P5DBA0"/>
<gene>
    <name evidence="1" type="ORF">PanWU01x14_079380</name>
</gene>
<comment type="caution">
    <text evidence="1">The sequence shown here is derived from an EMBL/GenBank/DDBJ whole genome shotgun (WGS) entry which is preliminary data.</text>
</comment>
<evidence type="ECO:0000313" key="2">
    <source>
        <dbReference type="Proteomes" id="UP000237105"/>
    </source>
</evidence>
<sequence length="168" mass="18734">MAVAGQSFYMMSVPVTEGEEVVFQEVVEPVTYLAGEDHVKEGELSDCGVHSVLPNVKSIVLADHLNMFVIQECFHAPLQVGIYKVRLYLSSQEWEFEQVDLGEEGRLGQEDYADISENLADLSVVVQQVELAELVEVVEPEALVEIEGWKEVVGTVGMQTLWVPEDHN</sequence>
<accession>A0A2P5DBA0</accession>
<name>A0A2P5DBA0_PARAD</name>
<organism evidence="1 2">
    <name type="scientific">Parasponia andersonii</name>
    <name type="common">Sponia andersonii</name>
    <dbReference type="NCBI Taxonomy" id="3476"/>
    <lineage>
        <taxon>Eukaryota</taxon>
        <taxon>Viridiplantae</taxon>
        <taxon>Streptophyta</taxon>
        <taxon>Embryophyta</taxon>
        <taxon>Tracheophyta</taxon>
        <taxon>Spermatophyta</taxon>
        <taxon>Magnoliopsida</taxon>
        <taxon>eudicotyledons</taxon>
        <taxon>Gunneridae</taxon>
        <taxon>Pentapetalae</taxon>
        <taxon>rosids</taxon>
        <taxon>fabids</taxon>
        <taxon>Rosales</taxon>
        <taxon>Cannabaceae</taxon>
        <taxon>Parasponia</taxon>
    </lineage>
</organism>
<dbReference type="OrthoDB" id="10419474at2759"/>
<protein>
    <submittedName>
        <fullName evidence="1">Uncharacterized protein</fullName>
    </submittedName>
</protein>
<keyword evidence="2" id="KW-1185">Reference proteome</keyword>
<dbReference type="EMBL" id="JXTB01000049">
    <property type="protein sequence ID" value="PON70564.1"/>
    <property type="molecule type" value="Genomic_DNA"/>
</dbReference>
<proteinExistence type="predicted"/>